<name>A0A2U3PQR3_9BRAD</name>
<sequence length="76" mass="8373">MRSNNGLSAISPVGPGPLLETTLEDWKQGALRPKRKPGHIRPGALRVAAQYMQKRPKNNVFFGRWLTEFCPGISGA</sequence>
<evidence type="ECO:0000313" key="1">
    <source>
        <dbReference type="EMBL" id="SPP91472.1"/>
    </source>
</evidence>
<dbReference type="AlphaFoldDB" id="A0A2U3PQR3"/>
<gene>
    <name evidence="1" type="ORF">BRAD3257_0301</name>
</gene>
<dbReference type="EMBL" id="LS398110">
    <property type="protein sequence ID" value="SPP91472.1"/>
    <property type="molecule type" value="Genomic_DNA"/>
</dbReference>
<evidence type="ECO:0000313" key="2">
    <source>
        <dbReference type="Proteomes" id="UP000246085"/>
    </source>
</evidence>
<proteinExistence type="predicted"/>
<organism evidence="1 2">
    <name type="scientific">Bradyrhizobium vignae</name>
    <dbReference type="NCBI Taxonomy" id="1549949"/>
    <lineage>
        <taxon>Bacteria</taxon>
        <taxon>Pseudomonadati</taxon>
        <taxon>Pseudomonadota</taxon>
        <taxon>Alphaproteobacteria</taxon>
        <taxon>Hyphomicrobiales</taxon>
        <taxon>Nitrobacteraceae</taxon>
        <taxon>Bradyrhizobium</taxon>
    </lineage>
</organism>
<dbReference type="Proteomes" id="UP000246085">
    <property type="component" value="Chromosome BRAD3257"/>
</dbReference>
<reference evidence="1 2" key="1">
    <citation type="submission" date="2018-03" db="EMBL/GenBank/DDBJ databases">
        <authorList>
            <person name="Gully D."/>
        </authorList>
    </citation>
    <scope>NUCLEOTIDE SEQUENCE [LARGE SCALE GENOMIC DNA]</scope>
    <source>
        <strain evidence="1">ORS3257</strain>
    </source>
</reference>
<protein>
    <submittedName>
        <fullName evidence="1">Uncharacterized protein</fullName>
    </submittedName>
</protein>
<accession>A0A2U3PQR3</accession>
<dbReference type="KEGG" id="bvz:BRAD3257_0301"/>